<comment type="subcellular location">
    <subcellularLocation>
        <location evidence="2">Nucleus</location>
    </subcellularLocation>
</comment>
<keyword evidence="9" id="KW-0804">Transcription</keyword>
<feature type="compositionally biased region" description="Pro residues" evidence="13">
    <location>
        <begin position="444"/>
        <end position="455"/>
    </location>
</feature>
<sequence>MSAIDNIIPLIYHERQQEGSMLCAQHALNSLLQGPYFSPAELSEIAHRLDEAEHGFLENSAGAASTNMDDTGFFSVQVLEEALKVWNLTLVRWRSEAMRAYQDHPHTQMGFILNQSQHWYTLRRFGLVSPDPSLDADPGNGHWFNLNSFLTAPERIGKLYLGMFLQQAEAEGTPFRYSVFAVLQRDPEGALAIPRTEADEIAASIPESAATHYSSSRQASTSNHPLTGVEGFDDEDMELQAALQASLAGGAFDPSTLPVFGSAGAGDNRNYQSSTSYQAPSRTYASAAGRDYEVIDDNDDDDDEVEIVERARAAAAPAEPEDAVAASMARQRAMMERMRRHQEAALREQYEDEVAQFGAAAARRRQQDEDEDEMLRRAIAESEAMAQAEAARQPSSEQPGEESASAAPPARAWQQHRVYDDEDEELQAALRASLETVPEGFRVPSPPPVVPPQPPRQASGSSTPQPPPIQRQPSSDVETESEAEAPEPEEQLSMEEIRRRRLARFGG</sequence>
<dbReference type="EMBL" id="JAPEVG010000048">
    <property type="protein sequence ID" value="KAJ8489474.1"/>
    <property type="molecule type" value="Genomic_DNA"/>
</dbReference>
<keyword evidence="16" id="KW-1185">Reference proteome</keyword>
<keyword evidence="6" id="KW-0378">Hydrolase</keyword>
<evidence type="ECO:0000256" key="2">
    <source>
        <dbReference type="ARBA" id="ARBA00004123"/>
    </source>
</evidence>
<comment type="caution">
    <text evidence="15">The sequence shown here is derived from an EMBL/GenBank/DDBJ whole genome shotgun (WGS) entry which is preliminary data.</text>
</comment>
<dbReference type="EC" id="3.4.19.12" evidence="3"/>
<feature type="compositionally biased region" description="Acidic residues" evidence="13">
    <location>
        <begin position="477"/>
        <end position="493"/>
    </location>
</feature>
<dbReference type="InterPro" id="IPR006155">
    <property type="entry name" value="Josephin"/>
</dbReference>
<dbReference type="PROSITE" id="PS50957">
    <property type="entry name" value="JOSEPHIN"/>
    <property type="match status" value="1"/>
</dbReference>
<feature type="region of interest" description="Disordered" evidence="13">
    <location>
        <begin position="263"/>
        <end position="284"/>
    </location>
</feature>
<evidence type="ECO:0000256" key="3">
    <source>
        <dbReference type="ARBA" id="ARBA00012759"/>
    </source>
</evidence>
<proteinExistence type="predicted"/>
<dbReference type="AlphaFoldDB" id="A0AAD7TYR0"/>
<dbReference type="Gene3D" id="1.10.287.10">
    <property type="entry name" value="S15/NS1, RNA-binding"/>
    <property type="match status" value="1"/>
</dbReference>
<gene>
    <name evidence="15" type="ORF">ONZ51_g2884</name>
</gene>
<dbReference type="PROSITE" id="PS50330">
    <property type="entry name" value="UIM"/>
    <property type="match status" value="2"/>
</dbReference>
<feature type="domain" description="Josephin" evidence="14">
    <location>
        <begin position="8"/>
        <end position="197"/>
    </location>
</feature>
<comment type="caution">
    <text evidence="12">Lacks conserved residue(s) required for the propagation of feature annotation.</text>
</comment>
<keyword evidence="5" id="KW-0833">Ubl conjugation pathway</keyword>
<evidence type="ECO:0000313" key="16">
    <source>
        <dbReference type="Proteomes" id="UP001215151"/>
    </source>
</evidence>
<dbReference type="GO" id="GO:0016579">
    <property type="term" value="P:protein deubiquitination"/>
    <property type="evidence" value="ECO:0007669"/>
    <property type="project" value="InterPro"/>
</dbReference>
<evidence type="ECO:0000256" key="7">
    <source>
        <dbReference type="ARBA" id="ARBA00022807"/>
    </source>
</evidence>
<feature type="active site" evidence="11">
    <location>
        <position position="147"/>
    </location>
</feature>
<evidence type="ECO:0000256" key="10">
    <source>
        <dbReference type="ARBA" id="ARBA00023242"/>
    </source>
</evidence>
<feature type="active site" description="Proton acceptor" evidence="11">
    <location>
        <position position="118"/>
    </location>
</feature>
<dbReference type="GO" id="GO:0004843">
    <property type="term" value="F:cysteine-type deubiquitinase activity"/>
    <property type="evidence" value="ECO:0007669"/>
    <property type="project" value="UniProtKB-EC"/>
</dbReference>
<evidence type="ECO:0000256" key="1">
    <source>
        <dbReference type="ARBA" id="ARBA00000707"/>
    </source>
</evidence>
<feature type="region of interest" description="Disordered" evidence="13">
    <location>
        <begin position="361"/>
        <end position="507"/>
    </location>
</feature>
<dbReference type="PANTHER" id="PTHR14159">
    <property type="entry name" value="ATAXIN-3-RELATED"/>
    <property type="match status" value="1"/>
</dbReference>
<accession>A0AAD7TYR0</accession>
<evidence type="ECO:0000256" key="9">
    <source>
        <dbReference type="ARBA" id="ARBA00023163"/>
    </source>
</evidence>
<evidence type="ECO:0000259" key="14">
    <source>
        <dbReference type="PROSITE" id="PS50957"/>
    </source>
</evidence>
<feature type="compositionally biased region" description="Polar residues" evidence="13">
    <location>
        <begin position="211"/>
        <end position="225"/>
    </location>
</feature>
<dbReference type="Gene3D" id="3.90.70.40">
    <property type="match status" value="1"/>
</dbReference>
<evidence type="ECO:0000256" key="12">
    <source>
        <dbReference type="PROSITE-ProRule" id="PRU00331"/>
    </source>
</evidence>
<evidence type="ECO:0000313" key="15">
    <source>
        <dbReference type="EMBL" id="KAJ8489474.1"/>
    </source>
</evidence>
<comment type="catalytic activity">
    <reaction evidence="1">
        <text>Thiol-dependent hydrolysis of ester, thioester, amide, peptide and isopeptide bonds formed by the C-terminal Gly of ubiquitin (a 76-residue protein attached to proteins as an intracellular targeting signal).</text>
        <dbReference type="EC" id="3.4.19.12"/>
    </reaction>
</comment>
<dbReference type="GO" id="GO:0006508">
    <property type="term" value="P:proteolysis"/>
    <property type="evidence" value="ECO:0007669"/>
    <property type="project" value="UniProtKB-KW"/>
</dbReference>
<evidence type="ECO:0000256" key="11">
    <source>
        <dbReference type="PIRSR" id="PIRSR633865-1"/>
    </source>
</evidence>
<feature type="active site" description="Nucleophile" evidence="11">
    <location>
        <position position="23"/>
    </location>
</feature>
<organism evidence="15 16">
    <name type="scientific">Trametes cubensis</name>
    <dbReference type="NCBI Taxonomy" id="1111947"/>
    <lineage>
        <taxon>Eukaryota</taxon>
        <taxon>Fungi</taxon>
        <taxon>Dikarya</taxon>
        <taxon>Basidiomycota</taxon>
        <taxon>Agaricomycotina</taxon>
        <taxon>Agaricomycetes</taxon>
        <taxon>Polyporales</taxon>
        <taxon>Polyporaceae</taxon>
        <taxon>Trametes</taxon>
    </lineage>
</organism>
<dbReference type="Gene3D" id="6.10.140.100">
    <property type="match status" value="1"/>
</dbReference>
<evidence type="ECO:0000256" key="5">
    <source>
        <dbReference type="ARBA" id="ARBA00022786"/>
    </source>
</evidence>
<reference evidence="15" key="1">
    <citation type="submission" date="2022-11" db="EMBL/GenBank/DDBJ databases">
        <title>Genome Sequence of Cubamyces cubensis.</title>
        <authorList>
            <person name="Buettner E."/>
        </authorList>
    </citation>
    <scope>NUCLEOTIDE SEQUENCE</scope>
    <source>
        <strain evidence="15">MPL-01</strain>
    </source>
</reference>
<feature type="compositionally biased region" description="Polar residues" evidence="13">
    <location>
        <begin position="269"/>
        <end position="284"/>
    </location>
</feature>
<evidence type="ECO:0000256" key="6">
    <source>
        <dbReference type="ARBA" id="ARBA00022801"/>
    </source>
</evidence>
<dbReference type="GO" id="GO:0005634">
    <property type="term" value="C:nucleus"/>
    <property type="evidence" value="ECO:0007669"/>
    <property type="project" value="UniProtKB-SubCell"/>
</dbReference>
<keyword evidence="4" id="KW-0645">Protease</keyword>
<dbReference type="SMART" id="SM00726">
    <property type="entry name" value="UIM"/>
    <property type="match status" value="3"/>
</dbReference>
<keyword evidence="8" id="KW-0805">Transcription regulation</keyword>
<keyword evidence="10" id="KW-0539">Nucleus</keyword>
<dbReference type="InterPro" id="IPR033865">
    <property type="entry name" value="Ataxin-3"/>
</dbReference>
<evidence type="ECO:0000256" key="13">
    <source>
        <dbReference type="SAM" id="MobiDB-lite"/>
    </source>
</evidence>
<dbReference type="PANTHER" id="PTHR14159:SF0">
    <property type="entry name" value="ATAXIN-3-RELATED"/>
    <property type="match status" value="1"/>
</dbReference>
<feature type="region of interest" description="Disordered" evidence="13">
    <location>
        <begin position="207"/>
        <end position="231"/>
    </location>
</feature>
<dbReference type="Pfam" id="PF02809">
    <property type="entry name" value="UIM"/>
    <property type="match status" value="3"/>
</dbReference>
<feature type="compositionally biased region" description="Low complexity" evidence="13">
    <location>
        <begin position="381"/>
        <end position="415"/>
    </location>
</feature>
<dbReference type="InterPro" id="IPR003903">
    <property type="entry name" value="UIM_dom"/>
</dbReference>
<protein>
    <recommendedName>
        <fullName evidence="3">ubiquitinyl hydrolase 1</fullName>
        <ecNumber evidence="3">3.4.19.12</ecNumber>
    </recommendedName>
</protein>
<dbReference type="SMART" id="SM01246">
    <property type="entry name" value="Josephin"/>
    <property type="match status" value="1"/>
</dbReference>
<dbReference type="Pfam" id="PF02099">
    <property type="entry name" value="Josephin"/>
    <property type="match status" value="1"/>
</dbReference>
<evidence type="ECO:0000256" key="4">
    <source>
        <dbReference type="ARBA" id="ARBA00022670"/>
    </source>
</evidence>
<dbReference type="Proteomes" id="UP001215151">
    <property type="component" value="Unassembled WGS sequence"/>
</dbReference>
<dbReference type="PRINTS" id="PR01233">
    <property type="entry name" value="JOSEPHIN"/>
</dbReference>
<name>A0AAD7TYR0_9APHY</name>
<keyword evidence="7" id="KW-0788">Thiol protease</keyword>
<evidence type="ECO:0000256" key="8">
    <source>
        <dbReference type="ARBA" id="ARBA00023015"/>
    </source>
</evidence>